<dbReference type="Gene3D" id="3.50.50.60">
    <property type="entry name" value="FAD/NAD(P)-binding domain"/>
    <property type="match status" value="2"/>
</dbReference>
<evidence type="ECO:0000256" key="4">
    <source>
        <dbReference type="ARBA" id="ARBA00023002"/>
    </source>
</evidence>
<dbReference type="SUPFAM" id="SSF51905">
    <property type="entry name" value="FAD/NAD(P)-binding domain"/>
    <property type="match status" value="1"/>
</dbReference>
<proteinExistence type="predicted"/>
<evidence type="ECO:0000259" key="5">
    <source>
        <dbReference type="Pfam" id="PF00890"/>
    </source>
</evidence>
<sequence length="537" mass="57593">MRVWNGELLEGYDVVVAGSGAIGLTAALTAAAAGKSVCVLEKSQYLGGTSAISGGTLWVAVNGPMLRGGGTDSRDDALQYLRALTKGRHPEELLEAVVDTGPDMIEFVAEHGLKFNSVLNYPDYRQDLAGSSKGGRSLDPQLFDSTALGELRAAVRPDPRLPFTMEEYEAWGAFTRFPWDELKARKERGLTSRGLAVVSSLVAALARLGVTLVSEAPFSSLLREGERVSGVRVGNFEVSARDGVVLATGGFEWNDDMLKQFIGAPFIARCSPPHNTGDGIRAGAAIGATLRNMHEAWWAPYAQLPHEKMDGAPNATLLRFERQGPGSIIVDRQGNRFVNESQNYNDLTRAMHAYEPRDHAPAHLPAWVIVDADYVRRYGLFDYRLDQPLPEWLVSGDSAAELAERLEMPADALQATLDRFNGFAATGEDLDYSRGASAYDRYWGDSTRGLPNPALAPLAEYPLFAFAAIPGGFGTCGGLATDADARVLDWNNQVIEGLYAVGNTSAHPASGGYPGAGATLGPGMTMAYRAGKSITSS</sequence>
<feature type="domain" description="FAD-dependent oxidoreductase 2 FAD-binding" evidence="5">
    <location>
        <begin position="13"/>
        <end position="520"/>
    </location>
</feature>
<organism evidence="6 7">
    <name type="scientific">Ruicaihuangia caeni</name>
    <dbReference type="NCBI Taxonomy" id="3042517"/>
    <lineage>
        <taxon>Bacteria</taxon>
        <taxon>Bacillati</taxon>
        <taxon>Actinomycetota</taxon>
        <taxon>Actinomycetes</taxon>
        <taxon>Micrococcales</taxon>
        <taxon>Microbacteriaceae</taxon>
        <taxon>Ruicaihuangia</taxon>
    </lineage>
</organism>
<gene>
    <name evidence="6" type="ORF">QF206_11635</name>
</gene>
<keyword evidence="2" id="KW-0285">Flavoprotein</keyword>
<keyword evidence="3" id="KW-0274">FAD</keyword>
<accession>A0AAW6TDX5</accession>
<evidence type="ECO:0000313" key="6">
    <source>
        <dbReference type="EMBL" id="MDI2099615.1"/>
    </source>
</evidence>
<comment type="cofactor">
    <cofactor evidence="1">
        <name>FAD</name>
        <dbReference type="ChEBI" id="CHEBI:57692"/>
    </cofactor>
</comment>
<keyword evidence="4" id="KW-0560">Oxidoreductase</keyword>
<dbReference type="InterPro" id="IPR027477">
    <property type="entry name" value="Succ_DH/fumarate_Rdtase_cat_sf"/>
</dbReference>
<dbReference type="Proteomes" id="UP001321506">
    <property type="component" value="Unassembled WGS sequence"/>
</dbReference>
<dbReference type="GO" id="GO:0033765">
    <property type="term" value="F:steroid dehydrogenase activity, acting on the CH-CH group of donors"/>
    <property type="evidence" value="ECO:0007669"/>
    <property type="project" value="UniProtKB-ARBA"/>
</dbReference>
<dbReference type="SUPFAM" id="SSF56425">
    <property type="entry name" value="Succinate dehydrogenase/fumarate reductase flavoprotein, catalytic domain"/>
    <property type="match status" value="1"/>
</dbReference>
<dbReference type="AlphaFoldDB" id="A0AAW6TDX5"/>
<evidence type="ECO:0000256" key="2">
    <source>
        <dbReference type="ARBA" id="ARBA00022630"/>
    </source>
</evidence>
<dbReference type="InterPro" id="IPR003953">
    <property type="entry name" value="FAD-dep_OxRdtase_2_FAD-bd"/>
</dbReference>
<dbReference type="PANTHER" id="PTHR43400:SF10">
    <property type="entry name" value="3-OXOSTEROID 1-DEHYDROGENASE"/>
    <property type="match status" value="1"/>
</dbReference>
<dbReference type="InterPro" id="IPR036188">
    <property type="entry name" value="FAD/NAD-bd_sf"/>
</dbReference>
<dbReference type="EMBL" id="JASATX010000006">
    <property type="protein sequence ID" value="MDI2099615.1"/>
    <property type="molecule type" value="Genomic_DNA"/>
</dbReference>
<evidence type="ECO:0000313" key="7">
    <source>
        <dbReference type="Proteomes" id="UP001321506"/>
    </source>
</evidence>
<evidence type="ECO:0000256" key="1">
    <source>
        <dbReference type="ARBA" id="ARBA00001974"/>
    </source>
</evidence>
<dbReference type="GO" id="GO:0008202">
    <property type="term" value="P:steroid metabolic process"/>
    <property type="evidence" value="ECO:0007669"/>
    <property type="project" value="UniProtKB-ARBA"/>
</dbReference>
<protein>
    <submittedName>
        <fullName evidence="6">FAD-dependent oxidoreductase</fullName>
    </submittedName>
</protein>
<dbReference type="InterPro" id="IPR050315">
    <property type="entry name" value="FAD-oxidoreductase_2"/>
</dbReference>
<dbReference type="Pfam" id="PF00890">
    <property type="entry name" value="FAD_binding_2"/>
    <property type="match status" value="1"/>
</dbReference>
<name>A0AAW6TDX5_9MICO</name>
<keyword evidence="7" id="KW-1185">Reference proteome</keyword>
<dbReference type="PANTHER" id="PTHR43400">
    <property type="entry name" value="FUMARATE REDUCTASE"/>
    <property type="match status" value="1"/>
</dbReference>
<evidence type="ECO:0000256" key="3">
    <source>
        <dbReference type="ARBA" id="ARBA00022827"/>
    </source>
</evidence>
<reference evidence="6 7" key="1">
    <citation type="submission" date="2023-04" db="EMBL/GenBank/DDBJ databases">
        <title>Klugiella caeni sp. nov. isolated from the sludge of biochemical tank.</title>
        <authorList>
            <person name="Geng K."/>
        </authorList>
    </citation>
    <scope>NUCLEOTIDE SEQUENCE [LARGE SCALE GENOMIC DNA]</scope>
    <source>
        <strain evidence="6 7">YN-L-19</strain>
    </source>
</reference>
<comment type="caution">
    <text evidence="6">The sequence shown here is derived from an EMBL/GenBank/DDBJ whole genome shotgun (WGS) entry which is preliminary data.</text>
</comment>
<dbReference type="RefSeq" id="WP_281489408.1">
    <property type="nucleotide sequence ID" value="NZ_JASATX010000006.1"/>
</dbReference>